<dbReference type="Gene3D" id="1.10.150.430">
    <property type="entry name" value="DUF3349, helical bundle"/>
    <property type="match status" value="1"/>
</dbReference>
<reference evidence="1 2" key="1">
    <citation type="submission" date="2024-09" db="EMBL/GenBank/DDBJ databases">
        <authorList>
            <person name="Lee S.D."/>
        </authorList>
    </citation>
    <scope>NUCLEOTIDE SEQUENCE [LARGE SCALE GENOMIC DNA]</scope>
    <source>
        <strain evidence="1 2">N1-1</strain>
    </source>
</reference>
<dbReference type="Proteomes" id="UP001592582">
    <property type="component" value="Unassembled WGS sequence"/>
</dbReference>
<sequence>MPLPPVLSSIVGWLRAGYPEGVPEHDYIPLFALLSRQLSEAEVNQVVEELAGSSDPVSAQAIHEAAAAVVNGQLLDSDVARVSARLAAGGWPLARPDSAE</sequence>
<protein>
    <submittedName>
        <fullName evidence="1">DUF3349 domain-containing protein</fullName>
    </submittedName>
</protein>
<accession>A0ABV6VC93</accession>
<evidence type="ECO:0000313" key="2">
    <source>
        <dbReference type="Proteomes" id="UP001592582"/>
    </source>
</evidence>
<proteinExistence type="predicted"/>
<evidence type="ECO:0000313" key="1">
    <source>
        <dbReference type="EMBL" id="MFC1411345.1"/>
    </source>
</evidence>
<gene>
    <name evidence="1" type="ORF">ACEZDG_18940</name>
</gene>
<dbReference type="RefSeq" id="WP_380510769.1">
    <property type="nucleotide sequence ID" value="NZ_JBHEZX010000007.1"/>
</dbReference>
<dbReference type="InterPro" id="IPR044918">
    <property type="entry name" value="DUF3349_helical"/>
</dbReference>
<keyword evidence="2" id="KW-1185">Reference proteome</keyword>
<dbReference type="InterPro" id="IPR021784">
    <property type="entry name" value="DUF3349"/>
</dbReference>
<dbReference type="EMBL" id="JBHEZX010000007">
    <property type="protein sequence ID" value="MFC1411345.1"/>
    <property type="molecule type" value="Genomic_DNA"/>
</dbReference>
<name>A0ABV6VC93_9ACTN</name>
<comment type="caution">
    <text evidence="1">The sequence shown here is derived from an EMBL/GenBank/DDBJ whole genome shotgun (WGS) entry which is preliminary data.</text>
</comment>
<dbReference type="Pfam" id="PF11829">
    <property type="entry name" value="DUF3349"/>
    <property type="match status" value="1"/>
</dbReference>
<organism evidence="1 2">
    <name type="scientific">Streptacidiphilus alkalitolerans</name>
    <dbReference type="NCBI Taxonomy" id="3342712"/>
    <lineage>
        <taxon>Bacteria</taxon>
        <taxon>Bacillati</taxon>
        <taxon>Actinomycetota</taxon>
        <taxon>Actinomycetes</taxon>
        <taxon>Kitasatosporales</taxon>
        <taxon>Streptomycetaceae</taxon>
        <taxon>Streptacidiphilus</taxon>
    </lineage>
</organism>